<dbReference type="GO" id="GO:0032259">
    <property type="term" value="P:methylation"/>
    <property type="evidence" value="ECO:0007669"/>
    <property type="project" value="UniProtKB-KW"/>
</dbReference>
<dbReference type="Pfam" id="PF10294">
    <property type="entry name" value="Methyltransf_16"/>
    <property type="match status" value="1"/>
</dbReference>
<dbReference type="Proteomes" id="UP001244011">
    <property type="component" value="Unassembled WGS sequence"/>
</dbReference>
<dbReference type="AlphaFoldDB" id="A0AAJ0BTV6"/>
<dbReference type="SUPFAM" id="SSF53335">
    <property type="entry name" value="S-adenosyl-L-methionine-dependent methyltransferases"/>
    <property type="match status" value="1"/>
</dbReference>
<protein>
    <submittedName>
        <fullName evidence="1">Methyltransferase-domain-containing protein</fullName>
    </submittedName>
</protein>
<comment type="caution">
    <text evidence="1">The sequence shown here is derived from an EMBL/GenBank/DDBJ whole genome shotgun (WGS) entry which is preliminary data.</text>
</comment>
<dbReference type="RefSeq" id="XP_060280621.1">
    <property type="nucleotide sequence ID" value="XM_060422558.1"/>
</dbReference>
<proteinExistence type="predicted"/>
<keyword evidence="1" id="KW-0489">Methyltransferase</keyword>
<dbReference type="PANTHER" id="PTHR14614:SF132">
    <property type="entry name" value="PROTEIN-LYSINE METHYLTRANSFERASE C42C1.13"/>
    <property type="match status" value="1"/>
</dbReference>
<dbReference type="PANTHER" id="PTHR14614">
    <property type="entry name" value="HEPATOCELLULAR CARCINOMA-ASSOCIATED ANTIGEN"/>
    <property type="match status" value="1"/>
</dbReference>
<reference evidence="1" key="1">
    <citation type="submission" date="2023-06" db="EMBL/GenBank/DDBJ databases">
        <title>Genome-scale phylogeny and comparative genomics of the fungal order Sordariales.</title>
        <authorList>
            <consortium name="Lawrence Berkeley National Laboratory"/>
            <person name="Hensen N."/>
            <person name="Bonometti L."/>
            <person name="Westerberg I."/>
            <person name="Brannstrom I.O."/>
            <person name="Guillou S."/>
            <person name="Cros-Aarteil S."/>
            <person name="Calhoun S."/>
            <person name="Haridas S."/>
            <person name="Kuo A."/>
            <person name="Mondo S."/>
            <person name="Pangilinan J."/>
            <person name="Riley R."/>
            <person name="Labutti K."/>
            <person name="Andreopoulos B."/>
            <person name="Lipzen A."/>
            <person name="Chen C."/>
            <person name="Yanf M."/>
            <person name="Daum C."/>
            <person name="Ng V."/>
            <person name="Clum A."/>
            <person name="Steindorff A."/>
            <person name="Ohm R."/>
            <person name="Martin F."/>
            <person name="Silar P."/>
            <person name="Natvig D."/>
            <person name="Lalanne C."/>
            <person name="Gautier V."/>
            <person name="Ament-Velasquez S.L."/>
            <person name="Kruys A."/>
            <person name="Hutchinson M.I."/>
            <person name="Powell A.J."/>
            <person name="Barry K."/>
            <person name="Miller A.N."/>
            <person name="Grigoriev I.V."/>
            <person name="Debuchy R."/>
            <person name="Gladieux P."/>
            <person name="Thoren M.H."/>
            <person name="Johannesson H."/>
        </authorList>
    </citation>
    <scope>NUCLEOTIDE SEQUENCE</scope>
    <source>
        <strain evidence="1">8032-3</strain>
    </source>
</reference>
<evidence type="ECO:0000313" key="2">
    <source>
        <dbReference type="Proteomes" id="UP001244011"/>
    </source>
</evidence>
<dbReference type="InterPro" id="IPR029063">
    <property type="entry name" value="SAM-dependent_MTases_sf"/>
</dbReference>
<dbReference type="GeneID" id="85305745"/>
<organism evidence="1 2">
    <name type="scientific">Phialemonium atrogriseum</name>
    <dbReference type="NCBI Taxonomy" id="1093897"/>
    <lineage>
        <taxon>Eukaryota</taxon>
        <taxon>Fungi</taxon>
        <taxon>Dikarya</taxon>
        <taxon>Ascomycota</taxon>
        <taxon>Pezizomycotina</taxon>
        <taxon>Sordariomycetes</taxon>
        <taxon>Sordariomycetidae</taxon>
        <taxon>Cephalothecales</taxon>
        <taxon>Cephalothecaceae</taxon>
        <taxon>Phialemonium</taxon>
    </lineage>
</organism>
<dbReference type="Gene3D" id="3.40.50.150">
    <property type="entry name" value="Vaccinia Virus protein VP39"/>
    <property type="match status" value="1"/>
</dbReference>
<dbReference type="InterPro" id="IPR019410">
    <property type="entry name" value="Methyltransf_16"/>
</dbReference>
<name>A0AAJ0BTV6_9PEZI</name>
<dbReference type="EMBL" id="MU839020">
    <property type="protein sequence ID" value="KAK1764408.1"/>
    <property type="molecule type" value="Genomic_DNA"/>
</dbReference>
<keyword evidence="1" id="KW-0808">Transferase</keyword>
<sequence length="395" mass="42601">MHYIRLLRPPSLDGSPSRPSRPSLRLVLTITTDLGDSFLFPAQPISLSVLVQSGPQHDGASFTNMTLKSPPRWQAGMRVLKLDLPLPPGLAGVIQIRPTDQRLVASRASDVVASNQGGKIVPVYVELPAPGTDIPHVSSRRLELLETGAGMSQIEIQEEIGESIARHVWDAGIATVSVLADLHSPAAAAADGDRASLAWLKDVLSEDRELCVLELGCGVGILGIGIAEILRSAVGSGAAGASVLMTDLAEAEECAKANVSRYAAYFQDLDGPNVEVKYENLDWEDGKLGRFGPKVRSRLWDLVVLSDCTYNVDMLPTLVQTLSALHSAATQHSNCPEKSWETKVLLATKPRHSSEEALFDLMSTDGWVVREKAALDLPVLDAEAQSVEVYLFSKR</sequence>
<accession>A0AAJ0BTV6</accession>
<keyword evidence="2" id="KW-1185">Reference proteome</keyword>
<gene>
    <name evidence="1" type="ORF">QBC33DRAFT_198256</name>
</gene>
<evidence type="ECO:0000313" key="1">
    <source>
        <dbReference type="EMBL" id="KAK1764408.1"/>
    </source>
</evidence>
<dbReference type="GO" id="GO:0005829">
    <property type="term" value="C:cytosol"/>
    <property type="evidence" value="ECO:0007669"/>
    <property type="project" value="TreeGrafter"/>
</dbReference>
<dbReference type="GO" id="GO:0008757">
    <property type="term" value="F:S-adenosylmethionine-dependent methyltransferase activity"/>
    <property type="evidence" value="ECO:0007669"/>
    <property type="project" value="UniProtKB-ARBA"/>
</dbReference>